<dbReference type="InterPro" id="IPR040690">
    <property type="entry name" value="FtsX_ECD"/>
</dbReference>
<evidence type="ECO:0000256" key="11">
    <source>
        <dbReference type="SAM" id="Phobius"/>
    </source>
</evidence>
<evidence type="ECO:0000256" key="4">
    <source>
        <dbReference type="ARBA" id="ARBA00022475"/>
    </source>
</evidence>
<evidence type="ECO:0000259" key="12">
    <source>
        <dbReference type="Pfam" id="PF02687"/>
    </source>
</evidence>
<evidence type="ECO:0000313" key="14">
    <source>
        <dbReference type="EMBL" id="PIR88166.1"/>
    </source>
</evidence>
<dbReference type="GO" id="GO:0051301">
    <property type="term" value="P:cell division"/>
    <property type="evidence" value="ECO:0007669"/>
    <property type="project" value="UniProtKB-KW"/>
</dbReference>
<accession>A0A2H0UR73</accession>
<gene>
    <name evidence="14" type="ORF">COU10_00625</name>
</gene>
<proteinExistence type="inferred from homology"/>
<keyword evidence="5 10" id="KW-0132">Cell division</keyword>
<dbReference type="PANTHER" id="PTHR47755">
    <property type="entry name" value="CELL DIVISION PROTEIN FTSX"/>
    <property type="match status" value="1"/>
</dbReference>
<evidence type="ECO:0000256" key="7">
    <source>
        <dbReference type="ARBA" id="ARBA00022989"/>
    </source>
</evidence>
<evidence type="ECO:0000256" key="10">
    <source>
        <dbReference type="PIRNR" id="PIRNR003097"/>
    </source>
</evidence>
<dbReference type="AlphaFoldDB" id="A0A2H0UR73"/>
<evidence type="ECO:0000313" key="15">
    <source>
        <dbReference type="Proteomes" id="UP000230903"/>
    </source>
</evidence>
<feature type="transmembrane region" description="Helical" evidence="11">
    <location>
        <begin position="279"/>
        <end position="299"/>
    </location>
</feature>
<evidence type="ECO:0000256" key="9">
    <source>
        <dbReference type="ARBA" id="ARBA00023306"/>
    </source>
</evidence>
<keyword evidence="9 10" id="KW-0131">Cell cycle</keyword>
<feature type="transmembrane region" description="Helical" evidence="11">
    <location>
        <begin position="21"/>
        <end position="43"/>
    </location>
</feature>
<dbReference type="PANTHER" id="PTHR47755:SF1">
    <property type="entry name" value="CELL DIVISION PROTEIN FTSX"/>
    <property type="match status" value="1"/>
</dbReference>
<feature type="transmembrane region" description="Helical" evidence="11">
    <location>
        <begin position="234"/>
        <end position="259"/>
    </location>
</feature>
<feature type="domain" description="FtsX extracellular" evidence="13">
    <location>
        <begin position="59"/>
        <end position="147"/>
    </location>
</feature>
<sequence>MLTTLFRIVKYGLQGFWRNGWLSTATVIIMALALLMFQGLLLFETLTTAAVNSIQDKIDVAVYFKKDATETQMLAIRDKLEADFSQVKSVRYISKEEALEVFKSRHQEEAIINQALEELNDNPLLPSLSIKTNDPNDYPILEEFLSNSDNSVVIEKISSQTQANRDAIDRLNRIISTVNKLGLVFTLFIALVACLVAFNTIRLAIYSNREEIGIMKLVGASNVFAKGPYIVGGILYGIVGAVAALVLAAPLVNISSPVFKRLIPDMNLEVYFYNNLRVLFFYLLAAGIGLGIVSSWIAIRRYLKI</sequence>
<dbReference type="Pfam" id="PF18075">
    <property type="entry name" value="FtsX_ECD"/>
    <property type="match status" value="1"/>
</dbReference>
<dbReference type="Pfam" id="PF02687">
    <property type="entry name" value="FtsX"/>
    <property type="match status" value="1"/>
</dbReference>
<evidence type="ECO:0000256" key="3">
    <source>
        <dbReference type="ARBA" id="ARBA00021907"/>
    </source>
</evidence>
<dbReference type="InterPro" id="IPR004513">
    <property type="entry name" value="FtsX"/>
</dbReference>
<reference evidence="15" key="1">
    <citation type="submission" date="2017-09" db="EMBL/GenBank/DDBJ databases">
        <title>Depth-based differentiation of microbial function through sediment-hosted aquifers and enrichment of novel symbionts in the deep terrestrial subsurface.</title>
        <authorList>
            <person name="Probst A.J."/>
            <person name="Ladd B."/>
            <person name="Jarett J.K."/>
            <person name="Geller-Mcgrath D.E."/>
            <person name="Sieber C.M.K."/>
            <person name="Emerson J.B."/>
            <person name="Anantharaman K."/>
            <person name="Thomas B.C."/>
            <person name="Malmstrom R."/>
            <person name="Stieglmeier M."/>
            <person name="Klingl A."/>
            <person name="Woyke T."/>
            <person name="Ryan C.M."/>
            <person name="Banfield J.F."/>
        </authorList>
    </citation>
    <scope>NUCLEOTIDE SEQUENCE [LARGE SCALE GENOMIC DNA]</scope>
</reference>
<comment type="subcellular location">
    <subcellularLocation>
        <location evidence="1">Cell membrane</location>
        <topology evidence="1">Multi-pass membrane protein</topology>
    </subcellularLocation>
</comment>
<protein>
    <recommendedName>
        <fullName evidence="3 10">Cell division protein FtsX</fullName>
    </recommendedName>
</protein>
<evidence type="ECO:0000259" key="13">
    <source>
        <dbReference type="Pfam" id="PF18075"/>
    </source>
</evidence>
<comment type="caution">
    <text evidence="14">The sequence shown here is derived from an EMBL/GenBank/DDBJ whole genome shotgun (WGS) entry which is preliminary data.</text>
</comment>
<dbReference type="Proteomes" id="UP000230903">
    <property type="component" value="Unassembled WGS sequence"/>
</dbReference>
<comment type="similarity">
    <text evidence="2 10">Belongs to the ABC-4 integral membrane protein family. FtsX subfamily.</text>
</comment>
<evidence type="ECO:0000256" key="6">
    <source>
        <dbReference type="ARBA" id="ARBA00022692"/>
    </source>
</evidence>
<dbReference type="PIRSF" id="PIRSF003097">
    <property type="entry name" value="FtsX"/>
    <property type="match status" value="1"/>
</dbReference>
<evidence type="ECO:0000256" key="1">
    <source>
        <dbReference type="ARBA" id="ARBA00004651"/>
    </source>
</evidence>
<keyword evidence="8 10" id="KW-0472">Membrane</keyword>
<keyword evidence="7 11" id="KW-1133">Transmembrane helix</keyword>
<dbReference type="InterPro" id="IPR003838">
    <property type="entry name" value="ABC3_permease_C"/>
</dbReference>
<dbReference type="Gene3D" id="3.30.70.3040">
    <property type="match status" value="1"/>
</dbReference>
<keyword evidence="6 11" id="KW-0812">Transmembrane</keyword>
<evidence type="ECO:0000256" key="5">
    <source>
        <dbReference type="ARBA" id="ARBA00022618"/>
    </source>
</evidence>
<evidence type="ECO:0000256" key="2">
    <source>
        <dbReference type="ARBA" id="ARBA00007379"/>
    </source>
</evidence>
<dbReference type="EMBL" id="PFBC01000011">
    <property type="protein sequence ID" value="PIR88166.1"/>
    <property type="molecule type" value="Genomic_DNA"/>
</dbReference>
<feature type="transmembrane region" description="Helical" evidence="11">
    <location>
        <begin position="181"/>
        <end position="205"/>
    </location>
</feature>
<name>A0A2H0UR73_9BACT</name>
<organism evidence="14 15">
    <name type="scientific">Candidatus Harrisonbacteria bacterium CG10_big_fil_rev_8_21_14_0_10_45_28</name>
    <dbReference type="NCBI Taxonomy" id="1974586"/>
    <lineage>
        <taxon>Bacteria</taxon>
        <taxon>Candidatus Harrisoniibacteriota</taxon>
    </lineage>
</organism>
<evidence type="ECO:0000256" key="8">
    <source>
        <dbReference type="ARBA" id="ARBA00023136"/>
    </source>
</evidence>
<dbReference type="GO" id="GO:0005886">
    <property type="term" value="C:plasma membrane"/>
    <property type="evidence" value="ECO:0007669"/>
    <property type="project" value="UniProtKB-SubCell"/>
</dbReference>
<keyword evidence="4 10" id="KW-1003">Cell membrane</keyword>
<feature type="domain" description="ABC3 transporter permease C-terminal" evidence="12">
    <location>
        <begin position="184"/>
        <end position="305"/>
    </location>
</feature>